<dbReference type="Proteomes" id="UP000261704">
    <property type="component" value="Chromosome"/>
</dbReference>
<dbReference type="InterPro" id="IPR002539">
    <property type="entry name" value="MaoC-like_dom"/>
</dbReference>
<dbReference type="OrthoDB" id="9800237at2"/>
<evidence type="ECO:0000256" key="1">
    <source>
        <dbReference type="ARBA" id="ARBA00023239"/>
    </source>
</evidence>
<dbReference type="RefSeq" id="WP_118943452.1">
    <property type="nucleotide sequence ID" value="NZ_CP032125.1"/>
</dbReference>
<evidence type="ECO:0000259" key="2">
    <source>
        <dbReference type="Pfam" id="PF01575"/>
    </source>
</evidence>
<keyword evidence="4" id="KW-1185">Reference proteome</keyword>
<protein>
    <submittedName>
        <fullName evidence="3">(R)-hydratase</fullName>
    </submittedName>
</protein>
<dbReference type="SUPFAM" id="SSF54637">
    <property type="entry name" value="Thioesterase/thiol ester dehydrase-isomerase"/>
    <property type="match status" value="1"/>
</dbReference>
<dbReference type="KEGG" id="pamo:BAR1_13215"/>
<sequence>MTNSEIGTIFLEDLETGMSRSITKVIDEHAINLFAEVSEDRNPLHLDEDAGAASIFKTRIAHGMLSAGLFSALIGERLPGHGSIYMSQNLRFTAPVRIGETVTATVTVTNIIPEKRRVALECVAKVGDTVVITGDALVLAPSRAKG</sequence>
<proteinExistence type="predicted"/>
<dbReference type="InterPro" id="IPR029069">
    <property type="entry name" value="HotDog_dom_sf"/>
</dbReference>
<dbReference type="FunFam" id="3.10.129.10:FF:000042">
    <property type="entry name" value="MaoC domain protein dehydratase"/>
    <property type="match status" value="1"/>
</dbReference>
<reference evidence="3 4" key="1">
    <citation type="submission" date="2018-09" db="EMBL/GenBank/DDBJ databases">
        <title>Profundibacter amoris BAR1 gen. nov., sp. nov., a new member of the Roseobacter clade isolated at Lokis Castle Vent Field on the Arctic Mid-Oceanic Ridge.</title>
        <authorList>
            <person name="Le Moine Bauer S."/>
            <person name="Sjoeberg A.G."/>
            <person name="L'Haridon S."/>
            <person name="Stokke R."/>
            <person name="Roalkvam I."/>
            <person name="Steen I.H."/>
            <person name="Dahle H."/>
        </authorList>
    </citation>
    <scope>NUCLEOTIDE SEQUENCE [LARGE SCALE GENOMIC DNA]</scope>
    <source>
        <strain evidence="3 4">BAR1</strain>
    </source>
</reference>
<organism evidence="3 4">
    <name type="scientific">Profundibacter amoris</name>
    <dbReference type="NCBI Taxonomy" id="2171755"/>
    <lineage>
        <taxon>Bacteria</taxon>
        <taxon>Pseudomonadati</taxon>
        <taxon>Pseudomonadota</taxon>
        <taxon>Alphaproteobacteria</taxon>
        <taxon>Rhodobacterales</taxon>
        <taxon>Paracoccaceae</taxon>
        <taxon>Profundibacter</taxon>
    </lineage>
</organism>
<dbReference type="Gene3D" id="3.10.129.10">
    <property type="entry name" value="Hotdog Thioesterase"/>
    <property type="match status" value="1"/>
</dbReference>
<evidence type="ECO:0000313" key="3">
    <source>
        <dbReference type="EMBL" id="AXX98798.1"/>
    </source>
</evidence>
<gene>
    <name evidence="3" type="ORF">BAR1_13215</name>
</gene>
<dbReference type="CDD" id="cd03449">
    <property type="entry name" value="R_hydratase"/>
    <property type="match status" value="1"/>
</dbReference>
<dbReference type="Pfam" id="PF01575">
    <property type="entry name" value="MaoC_dehydratas"/>
    <property type="match status" value="1"/>
</dbReference>
<accession>A0A347UIX0</accession>
<dbReference type="InterPro" id="IPR050965">
    <property type="entry name" value="UPF0336/Enoyl-CoA_hydratase"/>
</dbReference>
<dbReference type="GO" id="GO:0006633">
    <property type="term" value="P:fatty acid biosynthetic process"/>
    <property type="evidence" value="ECO:0007669"/>
    <property type="project" value="TreeGrafter"/>
</dbReference>
<dbReference type="PANTHER" id="PTHR43437">
    <property type="entry name" value="HYDROXYACYL-THIOESTER DEHYDRATASE TYPE 2, MITOCHONDRIAL-RELATED"/>
    <property type="match status" value="1"/>
</dbReference>
<dbReference type="PANTHER" id="PTHR43437:SF3">
    <property type="entry name" value="HYDROXYACYL-THIOESTER DEHYDRATASE TYPE 2, MITOCHONDRIAL"/>
    <property type="match status" value="1"/>
</dbReference>
<name>A0A347UIX0_9RHOB</name>
<dbReference type="AlphaFoldDB" id="A0A347UIX0"/>
<dbReference type="EMBL" id="CP032125">
    <property type="protein sequence ID" value="AXX98798.1"/>
    <property type="molecule type" value="Genomic_DNA"/>
</dbReference>
<keyword evidence="1" id="KW-0456">Lyase</keyword>
<dbReference type="GO" id="GO:0019171">
    <property type="term" value="F:(3R)-hydroxyacyl-[acyl-carrier-protein] dehydratase activity"/>
    <property type="evidence" value="ECO:0007669"/>
    <property type="project" value="TreeGrafter"/>
</dbReference>
<evidence type="ECO:0000313" key="4">
    <source>
        <dbReference type="Proteomes" id="UP000261704"/>
    </source>
</evidence>
<feature type="domain" description="MaoC-like" evidence="2">
    <location>
        <begin position="19"/>
        <end position="117"/>
    </location>
</feature>